<dbReference type="PANTHER" id="PTHR30336">
    <property type="entry name" value="INNER MEMBRANE PROTEIN, PROBABLE PERMEASE"/>
    <property type="match status" value="1"/>
</dbReference>
<dbReference type="OrthoDB" id="9809813at2"/>
<dbReference type="GO" id="GO:0005886">
    <property type="term" value="C:plasma membrane"/>
    <property type="evidence" value="ECO:0007669"/>
    <property type="project" value="TreeGrafter"/>
</dbReference>
<dbReference type="Proteomes" id="UP000308707">
    <property type="component" value="Unassembled WGS sequence"/>
</dbReference>
<organism evidence="3 4">
    <name type="scientific">Luteimonas gilva</name>
    <dbReference type="NCBI Taxonomy" id="2572684"/>
    <lineage>
        <taxon>Bacteria</taxon>
        <taxon>Pseudomonadati</taxon>
        <taxon>Pseudomonadota</taxon>
        <taxon>Gammaproteobacteria</taxon>
        <taxon>Lysobacterales</taxon>
        <taxon>Lysobacteraceae</taxon>
        <taxon>Luteimonas</taxon>
    </lineage>
</organism>
<dbReference type="CDD" id="cd06259">
    <property type="entry name" value="YdcF-like"/>
    <property type="match status" value="1"/>
</dbReference>
<dbReference type="PANTHER" id="PTHR30336:SF4">
    <property type="entry name" value="ENVELOPE BIOGENESIS FACTOR ELYC"/>
    <property type="match status" value="1"/>
</dbReference>
<comment type="caution">
    <text evidence="3">The sequence shown here is derived from an EMBL/GenBank/DDBJ whole genome shotgun (WGS) entry which is preliminary data.</text>
</comment>
<dbReference type="AlphaFoldDB" id="A0A4U5JSQ2"/>
<evidence type="ECO:0000256" key="1">
    <source>
        <dbReference type="SAM" id="Phobius"/>
    </source>
</evidence>
<dbReference type="GO" id="GO:0043164">
    <property type="term" value="P:Gram-negative-bacterium-type cell wall biogenesis"/>
    <property type="evidence" value="ECO:0007669"/>
    <property type="project" value="TreeGrafter"/>
</dbReference>
<feature type="transmembrane region" description="Helical" evidence="1">
    <location>
        <begin position="12"/>
        <end position="30"/>
    </location>
</feature>
<feature type="domain" description="DUF218" evidence="2">
    <location>
        <begin position="79"/>
        <end position="240"/>
    </location>
</feature>
<evidence type="ECO:0000313" key="4">
    <source>
        <dbReference type="Proteomes" id="UP000308707"/>
    </source>
</evidence>
<accession>A0A4U5JSQ2</accession>
<keyword evidence="4" id="KW-1185">Reference proteome</keyword>
<protein>
    <submittedName>
        <fullName evidence="3">YdcF family protein</fullName>
    </submittedName>
</protein>
<dbReference type="GO" id="GO:0000270">
    <property type="term" value="P:peptidoglycan metabolic process"/>
    <property type="evidence" value="ECO:0007669"/>
    <property type="project" value="TreeGrafter"/>
</dbReference>
<keyword evidence="1" id="KW-0812">Transmembrane</keyword>
<dbReference type="Pfam" id="PF02698">
    <property type="entry name" value="DUF218"/>
    <property type="match status" value="1"/>
</dbReference>
<dbReference type="InterPro" id="IPR014729">
    <property type="entry name" value="Rossmann-like_a/b/a_fold"/>
</dbReference>
<dbReference type="Gene3D" id="3.40.50.620">
    <property type="entry name" value="HUPs"/>
    <property type="match status" value="1"/>
</dbReference>
<name>A0A4U5JSQ2_9GAMM</name>
<proteinExistence type="predicted"/>
<evidence type="ECO:0000259" key="2">
    <source>
        <dbReference type="Pfam" id="PF02698"/>
    </source>
</evidence>
<reference evidence="3 4" key="1">
    <citation type="submission" date="2019-04" db="EMBL/GenBank/DDBJ databases">
        <title>Reference strain of H23.</title>
        <authorList>
            <person name="Luo X."/>
        </authorList>
    </citation>
    <scope>NUCLEOTIDE SEQUENCE [LARGE SCALE GENOMIC DNA]</scope>
    <source>
        <strain evidence="3 4">H23</strain>
    </source>
</reference>
<sequence length="248" mass="26881">MTLQDSVVSLTYPPTLSAWLLACAGLGLLLRARKLAAAVAGAAIAWSLLWSVPKMSDWLREPLENRYPVVADAALPEADAIVVLGGGNYGWLHRPGIRLDQLESSRIAAGTRAWLSGRAPIVILSGGGKPGDTEARTMAAAIVKLGVPASALLLEEHSRSTADNAHYTAALAERRRIRSVLLVTSSLHMPRAMLQFRNAGIDAIAVPVPEKADRSRWRDRWLPSRSALWRSGRAFKEYIALSAAHLRN</sequence>
<keyword evidence="1" id="KW-0472">Membrane</keyword>
<dbReference type="InterPro" id="IPR003848">
    <property type="entry name" value="DUF218"/>
</dbReference>
<dbReference type="InterPro" id="IPR051599">
    <property type="entry name" value="Cell_Envelope_Assoc"/>
</dbReference>
<dbReference type="EMBL" id="SZUA01000001">
    <property type="protein sequence ID" value="TKR32850.1"/>
    <property type="molecule type" value="Genomic_DNA"/>
</dbReference>
<keyword evidence="1" id="KW-1133">Transmembrane helix</keyword>
<dbReference type="RefSeq" id="WP_137265059.1">
    <property type="nucleotide sequence ID" value="NZ_SZUA01000001.1"/>
</dbReference>
<evidence type="ECO:0000313" key="3">
    <source>
        <dbReference type="EMBL" id="TKR32850.1"/>
    </source>
</evidence>
<feature type="transmembrane region" description="Helical" evidence="1">
    <location>
        <begin position="35"/>
        <end position="52"/>
    </location>
</feature>
<gene>
    <name evidence="3" type="ORF">FCE95_00500</name>
</gene>